<dbReference type="AlphaFoldDB" id="A0A1M7CRU6"/>
<dbReference type="InterPro" id="IPR025324">
    <property type="entry name" value="DUF4230"/>
</dbReference>
<keyword evidence="2" id="KW-1185">Reference proteome</keyword>
<dbReference type="RefSeq" id="WP_073081178.1">
    <property type="nucleotide sequence ID" value="NZ_FRBL01000004.1"/>
</dbReference>
<evidence type="ECO:0008006" key="3">
    <source>
        <dbReference type="Google" id="ProtNLM"/>
    </source>
</evidence>
<dbReference type="OrthoDB" id="658690at2"/>
<protein>
    <recommendedName>
        <fullName evidence="3">DUF4230 domain-containing protein</fullName>
    </recommendedName>
</protein>
<dbReference type="Pfam" id="PF14014">
    <property type="entry name" value="DUF4230"/>
    <property type="match status" value="1"/>
</dbReference>
<dbReference type="Proteomes" id="UP000184420">
    <property type="component" value="Unassembled WGS sequence"/>
</dbReference>
<name>A0A1M7CRU6_9BACT</name>
<dbReference type="EMBL" id="FRBL01000004">
    <property type="protein sequence ID" value="SHL69900.1"/>
    <property type="molecule type" value="Genomic_DNA"/>
</dbReference>
<evidence type="ECO:0000313" key="1">
    <source>
        <dbReference type="EMBL" id="SHL69900.1"/>
    </source>
</evidence>
<sequence length="209" mass="23780">MKKIIYILVFVLIALAMFWLGRFFGSKNVSQQVISNGLIVKEIAELASLDVQGSASIKRSNLEEGASDWTDNLKKTFLENTIWVTIPYQAKFGVDINDNNFKVDISQKRITVKLPAPKLLSYELKVDRMETANRKGLFLSQDDETYTDVQKKLYQTSRAQLENNPTYIEKSKGKIVGIMQQYYAPFLKDHILDVQFEGDTARLSGATLQ</sequence>
<gene>
    <name evidence="1" type="ORF">SAMN05444266_104448</name>
</gene>
<proteinExistence type="predicted"/>
<evidence type="ECO:0000313" key="2">
    <source>
        <dbReference type="Proteomes" id="UP000184420"/>
    </source>
</evidence>
<organism evidence="1 2">
    <name type="scientific">Chitinophaga jiangningensis</name>
    <dbReference type="NCBI Taxonomy" id="1419482"/>
    <lineage>
        <taxon>Bacteria</taxon>
        <taxon>Pseudomonadati</taxon>
        <taxon>Bacteroidota</taxon>
        <taxon>Chitinophagia</taxon>
        <taxon>Chitinophagales</taxon>
        <taxon>Chitinophagaceae</taxon>
        <taxon>Chitinophaga</taxon>
    </lineage>
</organism>
<accession>A0A1M7CRU6</accession>
<reference evidence="1 2" key="1">
    <citation type="submission" date="2016-11" db="EMBL/GenBank/DDBJ databases">
        <authorList>
            <person name="Jaros S."/>
            <person name="Januszkiewicz K."/>
            <person name="Wedrychowicz H."/>
        </authorList>
    </citation>
    <scope>NUCLEOTIDE SEQUENCE [LARGE SCALE GENOMIC DNA]</scope>
    <source>
        <strain evidence="1 2">DSM 27406</strain>
    </source>
</reference>